<keyword evidence="3" id="KW-1185">Reference proteome</keyword>
<evidence type="ECO:0000313" key="2">
    <source>
        <dbReference type="EMBL" id="GJE03180.1"/>
    </source>
</evidence>
<feature type="signal peptide" evidence="1">
    <location>
        <begin position="1"/>
        <end position="18"/>
    </location>
</feature>
<dbReference type="EMBL" id="BPQQ01000070">
    <property type="protein sequence ID" value="GJE03180.1"/>
    <property type="molecule type" value="Genomic_DNA"/>
</dbReference>
<dbReference type="Proteomes" id="UP001055153">
    <property type="component" value="Unassembled WGS sequence"/>
</dbReference>
<comment type="caution">
    <text evidence="2">The sequence shown here is derived from an EMBL/GenBank/DDBJ whole genome shotgun (WGS) entry which is preliminary data.</text>
</comment>
<evidence type="ECO:0000313" key="3">
    <source>
        <dbReference type="Proteomes" id="UP001055153"/>
    </source>
</evidence>
<organism evidence="2 3">
    <name type="scientific">Methylobacterium isbiliense</name>
    <dbReference type="NCBI Taxonomy" id="315478"/>
    <lineage>
        <taxon>Bacteria</taxon>
        <taxon>Pseudomonadati</taxon>
        <taxon>Pseudomonadota</taxon>
        <taxon>Alphaproteobacteria</taxon>
        <taxon>Hyphomicrobiales</taxon>
        <taxon>Methylobacteriaceae</taxon>
        <taxon>Methylobacterium</taxon>
    </lineage>
</organism>
<name>A0ABQ4SIZ1_9HYPH</name>
<evidence type="ECO:0000256" key="1">
    <source>
        <dbReference type="SAM" id="SignalP"/>
    </source>
</evidence>
<feature type="chain" id="PRO_5046417847" evidence="1">
    <location>
        <begin position="19"/>
        <end position="126"/>
    </location>
</feature>
<dbReference type="RefSeq" id="WP_238240578.1">
    <property type="nucleotide sequence ID" value="NZ_BPQQ01000070.1"/>
</dbReference>
<reference evidence="2" key="1">
    <citation type="journal article" date="2021" name="Front. Microbiol.">
        <title>Comprehensive Comparative Genomics and Phenotyping of Methylobacterium Species.</title>
        <authorList>
            <person name="Alessa O."/>
            <person name="Ogura Y."/>
            <person name="Fujitani Y."/>
            <person name="Takami H."/>
            <person name="Hayashi T."/>
            <person name="Sahin N."/>
            <person name="Tani A."/>
        </authorList>
    </citation>
    <scope>NUCLEOTIDE SEQUENCE</scope>
    <source>
        <strain evidence="2">DSM 17168</strain>
    </source>
</reference>
<sequence length="126" mass="13722">MRIAMLLAVGLCAASARATEALPAPDARAAYSEFRISLALQGWKPGRDARTGPTCTSGRTRICETFAEAVTCQRTTPSRCLFLWKKNATQIEVETVGSQPYGIRVDQMRCRAGCAEEGPPWTGIDR</sequence>
<reference evidence="2" key="2">
    <citation type="submission" date="2021-08" db="EMBL/GenBank/DDBJ databases">
        <authorList>
            <person name="Tani A."/>
            <person name="Ola A."/>
            <person name="Ogura Y."/>
            <person name="Katsura K."/>
            <person name="Hayashi T."/>
        </authorList>
    </citation>
    <scope>NUCLEOTIDE SEQUENCE</scope>
    <source>
        <strain evidence="2">DSM 17168</strain>
    </source>
</reference>
<keyword evidence="1" id="KW-0732">Signal</keyword>
<protein>
    <submittedName>
        <fullName evidence="2">Uncharacterized protein</fullName>
    </submittedName>
</protein>
<gene>
    <name evidence="2" type="ORF">GMJLKIPL_5131</name>
</gene>
<accession>A0ABQ4SIZ1</accession>
<proteinExistence type="predicted"/>